<protein>
    <submittedName>
        <fullName evidence="1">Uncharacterized protein</fullName>
    </submittedName>
</protein>
<organism evidence="1 2">
    <name type="scientific">Dickeya dadantii (strain 3937)</name>
    <name type="common">Erwinia chrysanthemi (strain 3937)</name>
    <dbReference type="NCBI Taxonomy" id="198628"/>
    <lineage>
        <taxon>Bacteria</taxon>
        <taxon>Pseudomonadati</taxon>
        <taxon>Pseudomonadota</taxon>
        <taxon>Gammaproteobacteria</taxon>
        <taxon>Enterobacterales</taxon>
        <taxon>Pectobacteriaceae</taxon>
        <taxon>Dickeya</taxon>
    </lineage>
</organism>
<dbReference type="STRING" id="198628.Dda3937_04496"/>
<dbReference type="EMBL" id="CP002038">
    <property type="protein sequence ID" value="ADM97488.1"/>
    <property type="molecule type" value="Genomic_DNA"/>
</dbReference>
<dbReference type="AlphaFoldDB" id="E0SE38"/>
<evidence type="ECO:0000313" key="2">
    <source>
        <dbReference type="Proteomes" id="UP000006859"/>
    </source>
</evidence>
<name>E0SE38_DICD3</name>
<sequence length="80" mass="9474">MVSQFLMPYRMMAICLKSVIFHVIRGKSIPHKHWMRQSIKIILRNHRVELGGYVAEMRKRAHFCAPKSLSRSKKKRIITP</sequence>
<dbReference type="Proteomes" id="UP000006859">
    <property type="component" value="Chromosome"/>
</dbReference>
<gene>
    <name evidence="1" type="ordered locus">Dda3937_04496</name>
</gene>
<proteinExistence type="predicted"/>
<dbReference type="KEGG" id="ddd:Dda3937_04496"/>
<reference evidence="1 2" key="1">
    <citation type="journal article" date="2011" name="J. Bacteriol.">
        <title>Genome sequence of the plant-pathogenic bacterium Dickeya dadantii 3937.</title>
        <authorList>
            <person name="Glasner J.D."/>
            <person name="Yang C.H."/>
            <person name="Reverchon S."/>
            <person name="Hugouvieux-Cotte-Pattat N."/>
            <person name="Condemine G."/>
            <person name="Bohin J.P."/>
            <person name="Van Gijsegem F."/>
            <person name="Yang S."/>
            <person name="Franza T."/>
            <person name="Expert D."/>
            <person name="Plunkett G. III"/>
            <person name="San Francisco M.J."/>
            <person name="Charkowski A.O."/>
            <person name="Py B."/>
            <person name="Bell K."/>
            <person name="Rauscher L."/>
            <person name="Rodriguez-Palenzuela P."/>
            <person name="Toussaint A."/>
            <person name="Holeva M.C."/>
            <person name="He S.Y."/>
            <person name="Douet V."/>
            <person name="Boccara M."/>
            <person name="Blanco C."/>
            <person name="Toth I."/>
            <person name="Anderson B.D."/>
            <person name="Biehl B.S."/>
            <person name="Mau B."/>
            <person name="Flynn S.M."/>
            <person name="Barras F."/>
            <person name="Lindeberg M."/>
            <person name="Birch P.R."/>
            <person name="Tsuyumu S."/>
            <person name="Shi X."/>
            <person name="Hibbing M."/>
            <person name="Yap M.N."/>
            <person name="Carpentier M."/>
            <person name="Dassa E."/>
            <person name="Umehara M."/>
            <person name="Kim J.F."/>
            <person name="Rusch M."/>
            <person name="Soni P."/>
            <person name="Mayhew G.F."/>
            <person name="Fouts D.E."/>
            <person name="Gill S.R."/>
            <person name="Blattner F.R."/>
            <person name="Keen N.T."/>
            <person name="Perna N.T."/>
        </authorList>
    </citation>
    <scope>NUCLEOTIDE SEQUENCE [LARGE SCALE GENOMIC DNA]</scope>
    <source>
        <strain evidence="1 2">3937</strain>
    </source>
</reference>
<accession>E0SE38</accession>
<evidence type="ECO:0000313" key="1">
    <source>
        <dbReference type="EMBL" id="ADM97488.1"/>
    </source>
</evidence>
<keyword evidence="2" id="KW-1185">Reference proteome</keyword>
<dbReference type="HOGENOM" id="CLU_2584107_0_0_6"/>